<protein>
    <recommendedName>
        <fullName evidence="2">DUF4625 domain-containing protein</fullName>
    </recommendedName>
</protein>
<dbReference type="AlphaFoldDB" id="A0A3B1CXN9"/>
<accession>A0A3B1CXN9</accession>
<organism evidence="1">
    <name type="scientific">hydrothermal vent metagenome</name>
    <dbReference type="NCBI Taxonomy" id="652676"/>
    <lineage>
        <taxon>unclassified sequences</taxon>
        <taxon>metagenomes</taxon>
        <taxon>ecological metagenomes</taxon>
    </lineage>
</organism>
<dbReference type="PROSITE" id="PS51257">
    <property type="entry name" value="PROKAR_LIPOPROTEIN"/>
    <property type="match status" value="1"/>
</dbReference>
<gene>
    <name evidence="1" type="ORF">MNBD_IGNAVI01-1496</name>
</gene>
<sequence>MKKTILLTILIAVIFIGCSEEPDIKLFSPEAFAYTLDNGWELNATVQASGFAQIEKENSDLYYTHLNYTVNLFTPEDSLFDVDHDSVIDSTEEELMDLQIETQIELDSGFTAGNYTVEFIVEDAYSTTKDTISTKVVLE</sequence>
<evidence type="ECO:0008006" key="2">
    <source>
        <dbReference type="Google" id="ProtNLM"/>
    </source>
</evidence>
<dbReference type="EMBL" id="UOGD01000383">
    <property type="protein sequence ID" value="VAX27440.1"/>
    <property type="molecule type" value="Genomic_DNA"/>
</dbReference>
<reference evidence="1" key="1">
    <citation type="submission" date="2018-06" db="EMBL/GenBank/DDBJ databases">
        <authorList>
            <person name="Zhirakovskaya E."/>
        </authorList>
    </citation>
    <scope>NUCLEOTIDE SEQUENCE</scope>
</reference>
<proteinExistence type="predicted"/>
<name>A0A3B1CXN9_9ZZZZ</name>
<evidence type="ECO:0000313" key="1">
    <source>
        <dbReference type="EMBL" id="VAX27440.1"/>
    </source>
</evidence>